<gene>
    <name evidence="4" type="ORF">EZE20_18335</name>
</gene>
<comment type="caution">
    <text evidence="4">The sequence shown here is derived from an EMBL/GenBank/DDBJ whole genome shotgun (WGS) entry which is preliminary data.</text>
</comment>
<dbReference type="Pfam" id="PF13385">
    <property type="entry name" value="Laminin_G_3"/>
    <property type="match status" value="1"/>
</dbReference>
<organism evidence="4 5">
    <name type="scientific">Arundinibacter roseus</name>
    <dbReference type="NCBI Taxonomy" id="2070510"/>
    <lineage>
        <taxon>Bacteria</taxon>
        <taxon>Pseudomonadati</taxon>
        <taxon>Bacteroidota</taxon>
        <taxon>Cytophagia</taxon>
        <taxon>Cytophagales</taxon>
        <taxon>Spirosomataceae</taxon>
        <taxon>Arundinibacter</taxon>
    </lineage>
</organism>
<evidence type="ECO:0000259" key="3">
    <source>
        <dbReference type="SMART" id="SM00560"/>
    </source>
</evidence>
<dbReference type="PROSITE" id="PS51257">
    <property type="entry name" value="PROKAR_LIPOPROTEIN"/>
    <property type="match status" value="1"/>
</dbReference>
<protein>
    <submittedName>
        <fullName evidence="4">LamG domain-containing protein</fullName>
    </submittedName>
</protein>
<dbReference type="SMART" id="SM00560">
    <property type="entry name" value="LamGL"/>
    <property type="match status" value="1"/>
</dbReference>
<keyword evidence="1" id="KW-0732">Signal</keyword>
<proteinExistence type="predicted"/>
<evidence type="ECO:0000313" key="5">
    <source>
        <dbReference type="Proteomes" id="UP000295706"/>
    </source>
</evidence>
<dbReference type="EMBL" id="SMJU01000012">
    <property type="protein sequence ID" value="TDB62341.1"/>
    <property type="molecule type" value="Genomic_DNA"/>
</dbReference>
<name>A0A4R4K759_9BACT</name>
<accession>A0A4R4K759</accession>
<feature type="domain" description="LamG-like jellyroll fold" evidence="3">
    <location>
        <begin position="105"/>
        <end position="265"/>
    </location>
</feature>
<dbReference type="RefSeq" id="WP_132120374.1">
    <property type="nucleotide sequence ID" value="NZ_SMJU01000012.1"/>
</dbReference>
<dbReference type="OrthoDB" id="9814380at2"/>
<dbReference type="InterPro" id="IPR013320">
    <property type="entry name" value="ConA-like_dom_sf"/>
</dbReference>
<sequence>MKNKLIVTGCFTLLSVGLFSCYEKFDPESYAPALSIGGFTSSQEIAADNLIAHFPFDGNYTEQISGTTGENTGTSFANGIKGQALKGANNAYVLFEPTQEILNLNSFTLAYWVYSQSTTDAGGIIGMVGLSSEDSFWGNIETFFEGGATNTNGKFRAHIQNGDKDTWVSKDGIVNVFDSWNHLTLTYDAPTSTFTLYVNGARSATSTVEDFGDLDWKNPGKMVFGTVQFQTTPSLTSASGAQDWARFLTGSLDEVRIYDTALKANEVDALVKLEARGN</sequence>
<dbReference type="Proteomes" id="UP000295706">
    <property type="component" value="Unassembled WGS sequence"/>
</dbReference>
<keyword evidence="5" id="KW-1185">Reference proteome</keyword>
<dbReference type="SUPFAM" id="SSF49899">
    <property type="entry name" value="Concanavalin A-like lectins/glucanases"/>
    <property type="match status" value="1"/>
</dbReference>
<dbReference type="Gene3D" id="2.60.120.200">
    <property type="match status" value="1"/>
</dbReference>
<reference evidence="4 5" key="1">
    <citation type="submission" date="2019-02" db="EMBL/GenBank/DDBJ databases">
        <title>Arundinibacter roseus gen. nov., sp. nov., a new member of the family Cytophagaceae.</title>
        <authorList>
            <person name="Szuroczki S."/>
            <person name="Khayer B."/>
            <person name="Sproer C."/>
            <person name="Toumi M."/>
            <person name="Szabo A."/>
            <person name="Felfoldi T."/>
            <person name="Schumann P."/>
            <person name="Toth E."/>
        </authorList>
    </citation>
    <scope>NUCLEOTIDE SEQUENCE [LARGE SCALE GENOMIC DNA]</scope>
    <source>
        <strain evidence="4 5">DMA-k-7a</strain>
    </source>
</reference>
<evidence type="ECO:0000256" key="2">
    <source>
        <dbReference type="ARBA" id="ARBA00023157"/>
    </source>
</evidence>
<evidence type="ECO:0000256" key="1">
    <source>
        <dbReference type="ARBA" id="ARBA00022729"/>
    </source>
</evidence>
<dbReference type="InterPro" id="IPR006558">
    <property type="entry name" value="LamG-like"/>
</dbReference>
<dbReference type="AlphaFoldDB" id="A0A4R4K759"/>
<dbReference type="GO" id="GO:0004553">
    <property type="term" value="F:hydrolase activity, hydrolyzing O-glycosyl compounds"/>
    <property type="evidence" value="ECO:0007669"/>
    <property type="project" value="UniProtKB-ARBA"/>
</dbReference>
<evidence type="ECO:0000313" key="4">
    <source>
        <dbReference type="EMBL" id="TDB62341.1"/>
    </source>
</evidence>
<dbReference type="GO" id="GO:0005975">
    <property type="term" value="P:carbohydrate metabolic process"/>
    <property type="evidence" value="ECO:0007669"/>
    <property type="project" value="UniProtKB-ARBA"/>
</dbReference>
<keyword evidence="2" id="KW-1015">Disulfide bond</keyword>